<dbReference type="AlphaFoldDB" id="A0A7S1FYK5"/>
<dbReference type="Pfam" id="PF08321">
    <property type="entry name" value="PPP5"/>
    <property type="match status" value="1"/>
</dbReference>
<comment type="subcellular location">
    <subcellularLocation>
        <location evidence="3">Nucleus</location>
    </subcellularLocation>
</comment>
<comment type="cofactor">
    <cofactor evidence="2">
        <name>Mg(2+)</name>
        <dbReference type="ChEBI" id="CHEBI:18420"/>
    </cofactor>
</comment>
<evidence type="ECO:0000313" key="20">
    <source>
        <dbReference type="EMBL" id="CAD8898905.1"/>
    </source>
</evidence>
<feature type="active site" description="Proton donor/acceptor" evidence="16">
    <location>
        <position position="366"/>
    </location>
</feature>
<dbReference type="InterPro" id="IPR006186">
    <property type="entry name" value="Ser/Thr-sp_prot-phosphatase"/>
</dbReference>
<keyword evidence="7" id="KW-0677">Repeat</keyword>
<dbReference type="InterPro" id="IPR013235">
    <property type="entry name" value="PPP_dom"/>
</dbReference>
<comment type="similarity">
    <text evidence="4">Belongs to the PPP phosphatase family. PP-5 (PP-T) subfamily.</text>
</comment>
<organism evidence="20">
    <name type="scientific">Corethron hystrix</name>
    <dbReference type="NCBI Taxonomy" id="216773"/>
    <lineage>
        <taxon>Eukaryota</taxon>
        <taxon>Sar</taxon>
        <taxon>Stramenopiles</taxon>
        <taxon>Ochrophyta</taxon>
        <taxon>Bacillariophyta</taxon>
        <taxon>Coscinodiscophyceae</taxon>
        <taxon>Corethrophycidae</taxon>
        <taxon>Corethrales</taxon>
        <taxon>Corethraceae</taxon>
        <taxon>Corethron</taxon>
    </lineage>
</organism>
<dbReference type="GO" id="GO:0004722">
    <property type="term" value="F:protein serine/threonine phosphatase activity"/>
    <property type="evidence" value="ECO:0007669"/>
    <property type="project" value="UniProtKB-EC"/>
</dbReference>
<dbReference type="PIRSF" id="PIRSF033096">
    <property type="entry name" value="PPPtase_5"/>
    <property type="match status" value="1"/>
</dbReference>
<dbReference type="SUPFAM" id="SSF56300">
    <property type="entry name" value="Metallo-dependent phosphatases"/>
    <property type="match status" value="1"/>
</dbReference>
<dbReference type="SMART" id="SM00156">
    <property type="entry name" value="PP2Ac"/>
    <property type="match status" value="1"/>
</dbReference>
<evidence type="ECO:0000256" key="10">
    <source>
        <dbReference type="ARBA" id="ARBA00022912"/>
    </source>
</evidence>
<dbReference type="InterPro" id="IPR029052">
    <property type="entry name" value="Metallo-depent_PP-like"/>
</dbReference>
<protein>
    <recommendedName>
        <fullName evidence="15">Serine/threonine-protein phosphatase T</fullName>
        <ecNumber evidence="5">3.1.3.16</ecNumber>
    </recommendedName>
</protein>
<dbReference type="InterPro" id="IPR041753">
    <property type="entry name" value="PP5_C"/>
</dbReference>
<sequence>MAGPTSTLIPKTADEHSVPGAVTSESSSADSLSVFETLSSSMNGNADDGNVKDKVDDAPVVIDAAKAIELKDKGNVALAQYHFNEAVELYTEAIANDGTNAVFYSNRAMAYIKMESYGLAIVDATRSIELNPKYVKGYYRRGSALFALGRTKKARKDFRTVCGHNPRDRDARSKLAACDKAVKETAFAAAIESSSTEPLSATLDAGAIRMEPSYDGPRVVPVEVADADKKEEFFFAPGMLPVDFVMACVGHFKEQKCLHRRYVARLLISLKSYFRSMPSLLEISLPEMGPDDNTTEPRITVCGDTHGQFYDLLNIFDINGYPSSNNPYLFNGDFVDRGSFSVEVVVTLFLFKLACPDGIYLHRGNHETKNMNKIYGFEGEVKHKYDVVIFDLFLETFQELPLASVIGGKVFVTHGGIPSEGAAMLEDIKNVKRGREPGESGLMSDLLWSDPQPFPGKSPSKRGVGFAFGPDITENFLDRNGLDLLVRSHEVKDEGYLVEHGGKTITVFSAPNYCDSMGNKGAFIHFGKKYIPEFTQFEAVSHPDIRPMAYAAGMSGLFM</sequence>
<evidence type="ECO:0000256" key="6">
    <source>
        <dbReference type="ARBA" id="ARBA00022723"/>
    </source>
</evidence>
<feature type="domain" description="Serine/threonine specific protein phosphatases" evidence="19">
    <location>
        <begin position="258"/>
        <end position="541"/>
    </location>
</feature>
<dbReference type="PROSITE" id="PS50005">
    <property type="entry name" value="TPR"/>
    <property type="match status" value="1"/>
</dbReference>
<dbReference type="InterPro" id="IPR011990">
    <property type="entry name" value="TPR-like_helical_dom_sf"/>
</dbReference>
<dbReference type="EMBL" id="HBFR01035811">
    <property type="protein sequence ID" value="CAD8898905.1"/>
    <property type="molecule type" value="Transcribed_RNA"/>
</dbReference>
<feature type="region of interest" description="Disordered" evidence="18">
    <location>
        <begin position="1"/>
        <end position="30"/>
    </location>
</feature>
<evidence type="ECO:0000256" key="17">
    <source>
        <dbReference type="PROSITE-ProRule" id="PRU00339"/>
    </source>
</evidence>
<dbReference type="Pfam" id="PF13181">
    <property type="entry name" value="TPR_8"/>
    <property type="match status" value="2"/>
</dbReference>
<keyword evidence="6" id="KW-0479">Metal-binding</keyword>
<proteinExistence type="inferred from homology"/>
<dbReference type="Gene3D" id="1.25.40.10">
    <property type="entry name" value="Tetratricopeptide repeat domain"/>
    <property type="match status" value="1"/>
</dbReference>
<dbReference type="Pfam" id="PF00149">
    <property type="entry name" value="Metallophos"/>
    <property type="match status" value="1"/>
</dbReference>
<evidence type="ECO:0000256" key="4">
    <source>
        <dbReference type="ARBA" id="ARBA00008786"/>
    </source>
</evidence>
<dbReference type="GO" id="GO:0046872">
    <property type="term" value="F:metal ion binding"/>
    <property type="evidence" value="ECO:0007669"/>
    <property type="project" value="UniProtKB-KW"/>
</dbReference>
<dbReference type="EC" id="3.1.3.16" evidence="5"/>
<evidence type="ECO:0000256" key="8">
    <source>
        <dbReference type="ARBA" id="ARBA00022801"/>
    </source>
</evidence>
<keyword evidence="11" id="KW-0464">Manganese</keyword>
<evidence type="ECO:0000256" key="15">
    <source>
        <dbReference type="ARBA" id="ARBA00073946"/>
    </source>
</evidence>
<evidence type="ECO:0000256" key="5">
    <source>
        <dbReference type="ARBA" id="ARBA00013081"/>
    </source>
</evidence>
<comment type="catalytic activity">
    <reaction evidence="13">
        <text>O-phospho-L-seryl-[protein] + H2O = L-seryl-[protein] + phosphate</text>
        <dbReference type="Rhea" id="RHEA:20629"/>
        <dbReference type="Rhea" id="RHEA-COMP:9863"/>
        <dbReference type="Rhea" id="RHEA-COMP:11604"/>
        <dbReference type="ChEBI" id="CHEBI:15377"/>
        <dbReference type="ChEBI" id="CHEBI:29999"/>
        <dbReference type="ChEBI" id="CHEBI:43474"/>
        <dbReference type="ChEBI" id="CHEBI:83421"/>
        <dbReference type="EC" id="3.1.3.16"/>
    </reaction>
    <physiologicalReaction direction="left-to-right" evidence="13">
        <dbReference type="Rhea" id="RHEA:20630"/>
    </physiologicalReaction>
</comment>
<dbReference type="InterPro" id="IPR004843">
    <property type="entry name" value="Calcineurin-like_PHP"/>
</dbReference>
<name>A0A7S1FYK5_9STRA</name>
<gene>
    <name evidence="20" type="ORF">CHYS00102_LOCUS26121</name>
</gene>
<feature type="repeat" description="TPR" evidence="17">
    <location>
        <begin position="101"/>
        <end position="134"/>
    </location>
</feature>
<keyword evidence="9 17" id="KW-0802">TPR repeat</keyword>
<reference evidence="20" key="1">
    <citation type="submission" date="2021-01" db="EMBL/GenBank/DDBJ databases">
        <authorList>
            <person name="Corre E."/>
            <person name="Pelletier E."/>
            <person name="Niang G."/>
            <person name="Scheremetjew M."/>
            <person name="Finn R."/>
            <person name="Kale V."/>
            <person name="Holt S."/>
            <person name="Cochrane G."/>
            <person name="Meng A."/>
            <person name="Brown T."/>
            <person name="Cohen L."/>
        </authorList>
    </citation>
    <scope>NUCLEOTIDE SEQUENCE</scope>
    <source>
        <strain evidence="20">308</strain>
    </source>
</reference>
<evidence type="ECO:0000256" key="14">
    <source>
        <dbReference type="ARBA" id="ARBA00048832"/>
    </source>
</evidence>
<evidence type="ECO:0000256" key="18">
    <source>
        <dbReference type="SAM" id="MobiDB-lite"/>
    </source>
</evidence>
<evidence type="ECO:0000256" key="7">
    <source>
        <dbReference type="ARBA" id="ARBA00022737"/>
    </source>
</evidence>
<dbReference type="CDD" id="cd07417">
    <property type="entry name" value="MPP_PP5_C"/>
    <property type="match status" value="1"/>
</dbReference>
<dbReference type="PRINTS" id="PR00114">
    <property type="entry name" value="STPHPHTASE"/>
</dbReference>
<evidence type="ECO:0000256" key="9">
    <source>
        <dbReference type="ARBA" id="ARBA00022803"/>
    </source>
</evidence>
<dbReference type="PANTHER" id="PTHR45668">
    <property type="entry name" value="SERINE/THREONINE-PROTEIN PHOSPHATASE 5-RELATED"/>
    <property type="match status" value="1"/>
</dbReference>
<evidence type="ECO:0000256" key="13">
    <source>
        <dbReference type="ARBA" id="ARBA00047986"/>
    </source>
</evidence>
<evidence type="ECO:0000256" key="11">
    <source>
        <dbReference type="ARBA" id="ARBA00023211"/>
    </source>
</evidence>
<evidence type="ECO:0000256" key="3">
    <source>
        <dbReference type="ARBA" id="ARBA00004123"/>
    </source>
</evidence>
<keyword evidence="8" id="KW-0378">Hydrolase</keyword>
<evidence type="ECO:0000256" key="1">
    <source>
        <dbReference type="ARBA" id="ARBA00001936"/>
    </source>
</evidence>
<keyword evidence="12" id="KW-0539">Nucleus</keyword>
<evidence type="ECO:0000256" key="16">
    <source>
        <dbReference type="PIRSR" id="PIRSR033096-1"/>
    </source>
</evidence>
<dbReference type="FunFam" id="3.60.21.10:FF:000036">
    <property type="entry name" value="Serine/threonine protein phosphatase 5"/>
    <property type="match status" value="1"/>
</dbReference>
<evidence type="ECO:0000259" key="19">
    <source>
        <dbReference type="SMART" id="SM00156"/>
    </source>
</evidence>
<dbReference type="SMART" id="SM00028">
    <property type="entry name" value="TPR"/>
    <property type="match status" value="3"/>
</dbReference>
<keyword evidence="10" id="KW-0904">Protein phosphatase</keyword>
<dbReference type="InterPro" id="IPR051134">
    <property type="entry name" value="PPP_phosphatase"/>
</dbReference>
<dbReference type="GO" id="GO:0005634">
    <property type="term" value="C:nucleus"/>
    <property type="evidence" value="ECO:0007669"/>
    <property type="project" value="UniProtKB-SubCell"/>
</dbReference>
<dbReference type="Gene3D" id="3.60.21.10">
    <property type="match status" value="1"/>
</dbReference>
<dbReference type="InterPro" id="IPR019734">
    <property type="entry name" value="TPR_rpt"/>
</dbReference>
<accession>A0A7S1FYK5</accession>
<dbReference type="PANTHER" id="PTHR45668:SF5">
    <property type="entry name" value="SERINE_THREONINE-PROTEIN PHOSPHATASE 5"/>
    <property type="match status" value="1"/>
</dbReference>
<comment type="cofactor">
    <cofactor evidence="1">
        <name>Mn(2+)</name>
        <dbReference type="ChEBI" id="CHEBI:29035"/>
    </cofactor>
</comment>
<evidence type="ECO:0000256" key="12">
    <source>
        <dbReference type="ARBA" id="ARBA00023242"/>
    </source>
</evidence>
<evidence type="ECO:0000256" key="2">
    <source>
        <dbReference type="ARBA" id="ARBA00001946"/>
    </source>
</evidence>
<dbReference type="GO" id="GO:0005737">
    <property type="term" value="C:cytoplasm"/>
    <property type="evidence" value="ECO:0007669"/>
    <property type="project" value="UniProtKB-ARBA"/>
</dbReference>
<comment type="catalytic activity">
    <reaction evidence="14">
        <text>O-phospho-L-threonyl-[protein] + H2O = L-threonyl-[protein] + phosphate</text>
        <dbReference type="Rhea" id="RHEA:47004"/>
        <dbReference type="Rhea" id="RHEA-COMP:11060"/>
        <dbReference type="Rhea" id="RHEA-COMP:11605"/>
        <dbReference type="ChEBI" id="CHEBI:15377"/>
        <dbReference type="ChEBI" id="CHEBI:30013"/>
        <dbReference type="ChEBI" id="CHEBI:43474"/>
        <dbReference type="ChEBI" id="CHEBI:61977"/>
        <dbReference type="EC" id="3.1.3.16"/>
    </reaction>
    <physiologicalReaction direction="left-to-right" evidence="14">
        <dbReference type="Rhea" id="RHEA:47005"/>
    </physiologicalReaction>
</comment>
<dbReference type="SUPFAM" id="SSF48452">
    <property type="entry name" value="TPR-like"/>
    <property type="match status" value="1"/>
</dbReference>